<evidence type="ECO:0000259" key="1">
    <source>
        <dbReference type="Pfam" id="PF12804"/>
    </source>
</evidence>
<dbReference type="InterPro" id="IPR025877">
    <property type="entry name" value="MobA-like_NTP_Trfase"/>
</dbReference>
<accession>A0ABS2GHS0</accession>
<dbReference type="Gene3D" id="3.90.550.10">
    <property type="entry name" value="Spore Coat Polysaccharide Biosynthesis Protein SpsA, Chain A"/>
    <property type="match status" value="1"/>
</dbReference>
<keyword evidence="3" id="KW-1185">Reference proteome</keyword>
<proteinExistence type="predicted"/>
<dbReference type="PANTHER" id="PTHR22603:SF66">
    <property type="entry name" value="ETHANOLAMINE KINASE"/>
    <property type="match status" value="1"/>
</dbReference>
<evidence type="ECO:0000313" key="2">
    <source>
        <dbReference type="EMBL" id="MBM6913716.1"/>
    </source>
</evidence>
<dbReference type="Gene3D" id="3.90.1200.10">
    <property type="match status" value="1"/>
</dbReference>
<protein>
    <submittedName>
        <fullName evidence="2">NTP transferase domain-containing protein</fullName>
    </submittedName>
</protein>
<dbReference type="RefSeq" id="WP_205088556.1">
    <property type="nucleotide sequence ID" value="NZ_JACJLA010000037.1"/>
</dbReference>
<dbReference type="SUPFAM" id="SSF53448">
    <property type="entry name" value="Nucleotide-diphospho-sugar transferases"/>
    <property type="match status" value="1"/>
</dbReference>
<dbReference type="InterPro" id="IPR029044">
    <property type="entry name" value="Nucleotide-diphossugar_trans"/>
</dbReference>
<dbReference type="Pfam" id="PF12804">
    <property type="entry name" value="NTP_transf_3"/>
    <property type="match status" value="1"/>
</dbReference>
<feature type="domain" description="MobA-like NTP transferase" evidence="1">
    <location>
        <begin position="72"/>
        <end position="164"/>
    </location>
</feature>
<dbReference type="Pfam" id="PF01633">
    <property type="entry name" value="Choline_kinase"/>
    <property type="match status" value="1"/>
</dbReference>
<name>A0ABS2GHS0_9FIRM</name>
<dbReference type="Pfam" id="PF13412">
    <property type="entry name" value="HTH_24"/>
    <property type="match status" value="1"/>
</dbReference>
<sequence>MKEVGLQEADILNILGSESYINQRILSEKSGHSLGVVNRSIKNLIDLNYIDDDMRLTKKAWRLLSQKKTQHAIILAAGYGMRMVPINLNVPKAFLEVKGEALVERIINQLHAVGVKDIVIVVGFMKEKFEYLIDKYGVELVVNTEYSNKNNLHSLALVADKIGNSYIVPSDIWCKDNPFDTHEMYSWYMVNDELSRESEVSVNRARELVRLVQSDKSGNKMIGIAYIDQLDASDISRRIIQMDESRIHDEDFWESSLYDKKKMIISARVISSNKVFEINTYEELRELDKESNHLKSEAIDIIAKKFHVDHKEIKNIKVLKKGMTNRSFLFSVKGEKYIMRVPGEGTNKLINRYQEALVFKTISGKGLCDDPLYINPASGLKITKFIDGVRTCDSTNLDDIKRCMNMLRSFHQMKLNVPHTFNIFEEIEFYEEMWEKENSVYRDYKETKEKIWRLKNFIDRIDKTWCLTHIDAVPDNFIFYKTSEGEELQLTDWEYAGMQDPHVDVAMFCLYSLYDKKQIDKVIDIYFENRCDRLTRAKIYAYISICGLLWSNWCEFKRNLGVDFGEYSLRQYRYAKEFYNYTINLLGEE</sequence>
<keyword evidence="2" id="KW-0808">Transferase</keyword>
<organism evidence="2 3">
    <name type="scientific">Veillonella magna</name>
    <dbReference type="NCBI Taxonomy" id="464322"/>
    <lineage>
        <taxon>Bacteria</taxon>
        <taxon>Bacillati</taxon>
        <taxon>Bacillota</taxon>
        <taxon>Negativicutes</taxon>
        <taxon>Veillonellales</taxon>
        <taxon>Veillonellaceae</taxon>
        <taxon>Veillonella</taxon>
    </lineage>
</organism>
<dbReference type="CDD" id="cd05151">
    <property type="entry name" value="ChoK-like"/>
    <property type="match status" value="1"/>
</dbReference>
<dbReference type="Proteomes" id="UP000707138">
    <property type="component" value="Unassembled WGS sequence"/>
</dbReference>
<dbReference type="GO" id="GO:0016740">
    <property type="term" value="F:transferase activity"/>
    <property type="evidence" value="ECO:0007669"/>
    <property type="project" value="UniProtKB-KW"/>
</dbReference>
<comment type="caution">
    <text evidence="2">The sequence shown here is derived from an EMBL/GenBank/DDBJ whole genome shotgun (WGS) entry which is preliminary data.</text>
</comment>
<dbReference type="InterPro" id="IPR011009">
    <property type="entry name" value="Kinase-like_dom_sf"/>
</dbReference>
<dbReference type="EMBL" id="JACJLA010000037">
    <property type="protein sequence ID" value="MBM6913716.1"/>
    <property type="molecule type" value="Genomic_DNA"/>
</dbReference>
<dbReference type="SUPFAM" id="SSF56112">
    <property type="entry name" value="Protein kinase-like (PK-like)"/>
    <property type="match status" value="1"/>
</dbReference>
<reference evidence="2 3" key="1">
    <citation type="journal article" date="2021" name="Sci. Rep.">
        <title>The distribution of antibiotic resistance genes in chicken gut microbiota commensals.</title>
        <authorList>
            <person name="Juricova H."/>
            <person name="Matiasovicova J."/>
            <person name="Kubasova T."/>
            <person name="Cejkova D."/>
            <person name="Rychlik I."/>
        </authorList>
    </citation>
    <scope>NUCLEOTIDE SEQUENCE [LARGE SCALE GENOMIC DNA]</scope>
    <source>
        <strain evidence="2 3">An537</strain>
    </source>
</reference>
<dbReference type="Gene3D" id="3.30.200.20">
    <property type="entry name" value="Phosphorylase Kinase, domain 1"/>
    <property type="match status" value="1"/>
</dbReference>
<evidence type="ECO:0000313" key="3">
    <source>
        <dbReference type="Proteomes" id="UP000707138"/>
    </source>
</evidence>
<dbReference type="PANTHER" id="PTHR22603">
    <property type="entry name" value="CHOLINE/ETHANOALAMINE KINASE"/>
    <property type="match status" value="1"/>
</dbReference>
<gene>
    <name evidence="2" type="ORF">H6A01_10405</name>
</gene>